<sequence length="154" mass="17029">MITTALGKLCLVAVIVEVLLGGNLVHGSSIYVGRHDAGAYWEEGPPGSISSVVCKDQDQERCNLLTQNGKEVCSTTDESLKFMLESNCQATCGFCDKENCEDFMEKEFCEDYKSSCFGQEAEKLVQDICPKTCRVCPQAPSKSKEDNNWVFLHP</sequence>
<dbReference type="GO" id="GO:0090729">
    <property type="term" value="F:toxin activity"/>
    <property type="evidence" value="ECO:0007669"/>
    <property type="project" value="UniProtKB-KW"/>
</dbReference>
<proteinExistence type="predicted"/>
<accession>A0A2B4RZ64</accession>
<keyword evidence="3" id="KW-0732">Signal</keyword>
<dbReference type="InterPro" id="IPR003582">
    <property type="entry name" value="ShKT_dom"/>
</dbReference>
<dbReference type="PROSITE" id="PS51670">
    <property type="entry name" value="SHKT"/>
    <property type="match status" value="1"/>
</dbReference>
<organism evidence="5 6">
    <name type="scientific">Stylophora pistillata</name>
    <name type="common">Smooth cauliflower coral</name>
    <dbReference type="NCBI Taxonomy" id="50429"/>
    <lineage>
        <taxon>Eukaryota</taxon>
        <taxon>Metazoa</taxon>
        <taxon>Cnidaria</taxon>
        <taxon>Anthozoa</taxon>
        <taxon>Hexacorallia</taxon>
        <taxon>Scleractinia</taxon>
        <taxon>Astrocoeniina</taxon>
        <taxon>Pocilloporidae</taxon>
        <taxon>Stylophora</taxon>
    </lineage>
</organism>
<dbReference type="SMART" id="SM00254">
    <property type="entry name" value="ShKT"/>
    <property type="match status" value="2"/>
</dbReference>
<evidence type="ECO:0000256" key="3">
    <source>
        <dbReference type="SAM" id="SignalP"/>
    </source>
</evidence>
<feature type="chain" id="PRO_5013061174" description="ShKT domain-containing protein" evidence="3">
    <location>
        <begin position="22"/>
        <end position="154"/>
    </location>
</feature>
<evidence type="ECO:0000256" key="2">
    <source>
        <dbReference type="PROSITE-ProRule" id="PRU01005"/>
    </source>
</evidence>
<keyword evidence="6" id="KW-1185">Reference proteome</keyword>
<dbReference type="Pfam" id="PF01549">
    <property type="entry name" value="ShK"/>
    <property type="match status" value="2"/>
</dbReference>
<feature type="signal peptide" evidence="3">
    <location>
        <begin position="1"/>
        <end position="21"/>
    </location>
</feature>
<evidence type="ECO:0000259" key="4">
    <source>
        <dbReference type="PROSITE" id="PS51670"/>
    </source>
</evidence>
<keyword evidence="1" id="KW-0800">Toxin</keyword>
<dbReference type="Proteomes" id="UP000225706">
    <property type="component" value="Unassembled WGS sequence"/>
</dbReference>
<protein>
    <recommendedName>
        <fullName evidence="4">ShKT domain-containing protein</fullName>
    </recommendedName>
</protein>
<evidence type="ECO:0000256" key="1">
    <source>
        <dbReference type="ARBA" id="ARBA00022656"/>
    </source>
</evidence>
<gene>
    <name evidence="5" type="ORF">AWC38_SpisGene13973</name>
</gene>
<evidence type="ECO:0000313" key="5">
    <source>
        <dbReference type="EMBL" id="PFX21532.1"/>
    </source>
</evidence>
<comment type="caution">
    <text evidence="2">Lacks conserved residue(s) required for the propagation of feature annotation.</text>
</comment>
<evidence type="ECO:0000313" key="6">
    <source>
        <dbReference type="Proteomes" id="UP000225706"/>
    </source>
</evidence>
<name>A0A2B4RZ64_STYPI</name>
<dbReference type="AlphaFoldDB" id="A0A2B4RZ64"/>
<comment type="caution">
    <text evidence="5">The sequence shown here is derived from an EMBL/GenBank/DDBJ whole genome shotgun (WGS) entry which is preliminary data.</text>
</comment>
<feature type="domain" description="ShKT" evidence="4">
    <location>
        <begin position="54"/>
        <end position="95"/>
    </location>
</feature>
<reference evidence="6" key="1">
    <citation type="journal article" date="2017" name="bioRxiv">
        <title>Comparative analysis of the genomes of Stylophora pistillata and Acropora digitifera provides evidence for extensive differences between species of corals.</title>
        <authorList>
            <person name="Voolstra C.R."/>
            <person name="Li Y."/>
            <person name="Liew Y.J."/>
            <person name="Baumgarten S."/>
            <person name="Zoccola D."/>
            <person name="Flot J.-F."/>
            <person name="Tambutte S."/>
            <person name="Allemand D."/>
            <person name="Aranda M."/>
        </authorList>
    </citation>
    <scope>NUCLEOTIDE SEQUENCE [LARGE SCALE GENOMIC DNA]</scope>
</reference>
<dbReference type="EMBL" id="LSMT01000273">
    <property type="protein sequence ID" value="PFX21532.1"/>
    <property type="molecule type" value="Genomic_DNA"/>
</dbReference>
<dbReference type="OrthoDB" id="5955952at2759"/>